<gene>
    <name evidence="1" type="ORF">NYG90_03695</name>
</gene>
<dbReference type="Proteomes" id="UP001173802">
    <property type="component" value="Unassembled WGS sequence"/>
</dbReference>
<keyword evidence="2" id="KW-1185">Reference proteome</keyword>
<accession>A0ACC6FR92</accession>
<comment type="caution">
    <text evidence="1">The sequence shown here is derived from an EMBL/GenBank/DDBJ whole genome shotgun (WGS) entry which is preliminary data.</text>
</comment>
<organism evidence="1 2">
    <name type="scientific">Helicobacter zhangjianzhongii</name>
    <dbReference type="NCBI Taxonomy" id="2974574"/>
    <lineage>
        <taxon>Bacteria</taxon>
        <taxon>Pseudomonadati</taxon>
        <taxon>Campylobacterota</taxon>
        <taxon>Epsilonproteobacteria</taxon>
        <taxon>Campylobacterales</taxon>
        <taxon>Helicobacteraceae</taxon>
        <taxon>Helicobacter</taxon>
    </lineage>
</organism>
<reference evidence="1 2" key="1">
    <citation type="journal article" date="2023" name="Microorganisms">
        <title>Isolation and Genomic Characteristics of Cat-Borne Campylobacter felis sp. nov. and Sheep-Borne Campylobacter ovis sp. nov.</title>
        <authorList>
            <person name="Wang H."/>
            <person name="Li Y."/>
            <person name="Gu Y."/>
            <person name="Zhou G."/>
            <person name="Chen X."/>
            <person name="Zhang X."/>
            <person name="Shao Z."/>
            <person name="Zhang J."/>
            <person name="Zhang M."/>
        </authorList>
    </citation>
    <scope>NUCLEOTIDE SEQUENCE [LARGE SCALE GENOMIC DNA]</scope>
    <source>
        <strain evidence="1 2">XJK30-2</strain>
    </source>
</reference>
<evidence type="ECO:0000313" key="2">
    <source>
        <dbReference type="Proteomes" id="UP001173802"/>
    </source>
</evidence>
<protein>
    <submittedName>
        <fullName evidence="1">Uncharacterized protein</fullName>
    </submittedName>
</protein>
<dbReference type="EMBL" id="JANURN010000003">
    <property type="protein sequence ID" value="MDL0081789.1"/>
    <property type="molecule type" value="Genomic_DNA"/>
</dbReference>
<proteinExistence type="predicted"/>
<sequence>MRKCKDSALLGGDSALGEQCGSVADFVKGTNAKFANLPQNPQSSHSPTAIPRILEEKWAGYANATQVLESQSGFTKQVEILESTFESNTAKQAKRCKAKPQQVSLVIPRILEEYNQGDFEKSAPSSLRASFARVAIHKNNAKILESTFENYKHKTQSIASLEKVDSRIEAFLLSLRADLSAWQSIQKYINPLESTFEKSQKVDCHAIAAVLACNDRVGGVDCHADFQSARNDGAIAASQKVDSRENAKSLNEPQNTKAQSVFDSEAAGLCGKNRGTESVFDSEPQAAGFLMKKWGCAAFCAEISLVGFSTNKRQTPRFFAKQAKRCKPKPKQVSLVKSQRLHYKKAI</sequence>
<name>A0ACC6FR92_9HELI</name>
<evidence type="ECO:0000313" key="1">
    <source>
        <dbReference type="EMBL" id="MDL0081789.1"/>
    </source>
</evidence>